<accession>A0A250FBF3</accession>
<keyword evidence="3" id="KW-1185">Reference proteome</keyword>
<evidence type="ECO:0008006" key="4">
    <source>
        <dbReference type="Google" id="ProtNLM"/>
    </source>
</evidence>
<keyword evidence="1" id="KW-0472">Membrane</keyword>
<name>A0A250FBF3_9FLAO</name>
<evidence type="ECO:0000313" key="3">
    <source>
        <dbReference type="Proteomes" id="UP000217276"/>
    </source>
</evidence>
<keyword evidence="1" id="KW-1133">Transmembrane helix</keyword>
<reference evidence="3" key="1">
    <citation type="submission" date="2017-06" db="EMBL/GenBank/DDBJ databases">
        <title>Capnocytophaga spp. assemblies.</title>
        <authorList>
            <person name="Gulvik C.A."/>
        </authorList>
    </citation>
    <scope>NUCLEOTIDE SEQUENCE [LARGE SCALE GENOMIC DNA]</scope>
    <source>
        <strain evidence="3">H6253</strain>
    </source>
</reference>
<protein>
    <recommendedName>
        <fullName evidence="4">TonB C-terminal domain-containing protein</fullName>
    </recommendedName>
</protein>
<evidence type="ECO:0000256" key="1">
    <source>
        <dbReference type="SAM" id="Phobius"/>
    </source>
</evidence>
<organism evidence="2 3">
    <name type="scientific">Capnocytophaga leadbetteri</name>
    <dbReference type="NCBI Taxonomy" id="327575"/>
    <lineage>
        <taxon>Bacteria</taxon>
        <taxon>Pseudomonadati</taxon>
        <taxon>Bacteroidota</taxon>
        <taxon>Flavobacteriia</taxon>
        <taxon>Flavobacteriales</taxon>
        <taxon>Flavobacteriaceae</taxon>
        <taxon>Capnocytophaga</taxon>
    </lineage>
</organism>
<dbReference type="RefSeq" id="WP_095914452.1">
    <property type="nucleotide sequence ID" value="NZ_CAUUPF010000008.1"/>
</dbReference>
<proteinExistence type="predicted"/>
<dbReference type="EMBL" id="CP022384">
    <property type="protein sequence ID" value="ATA82444.1"/>
    <property type="molecule type" value="Genomic_DNA"/>
</dbReference>
<gene>
    <name evidence="2" type="ORF">CGC53_08850</name>
</gene>
<dbReference type="AlphaFoldDB" id="A0A250FBF3"/>
<sequence length="186" mass="20852">MESSNKIGAGCALLVSFISVSISLFNIFHKETYTAELTDSNRMFSYQPPKETLQTLTSLQDSIQDPEVQKAIPYLLVTEAPAFSGKCVQVAAKYQWTCFKESMDDFMREHLNISGNICAKGVIQLTLCIGTDGVVRTLKMQLPTEYLTAEVQRVIAQLPVLQPARKDGKIVSVLYRYKYEIGKLEN</sequence>
<feature type="transmembrane region" description="Helical" evidence="1">
    <location>
        <begin position="7"/>
        <end position="28"/>
    </location>
</feature>
<keyword evidence="1" id="KW-0812">Transmembrane</keyword>
<dbReference type="KEGG" id="clk:CGC53_08850"/>
<dbReference type="Proteomes" id="UP000217276">
    <property type="component" value="Chromosome"/>
</dbReference>
<evidence type="ECO:0000313" key="2">
    <source>
        <dbReference type="EMBL" id="ATA82444.1"/>
    </source>
</evidence>